<evidence type="ECO:0000313" key="4">
    <source>
        <dbReference type="Proteomes" id="UP000241362"/>
    </source>
</evidence>
<comment type="similarity">
    <text evidence="1">Belongs to the short-chain dehydrogenases/reductases (SDR) family.</text>
</comment>
<dbReference type="AlphaFoldDB" id="A0A2T4J6R1"/>
<proteinExistence type="inferred from homology"/>
<dbReference type="GO" id="GO:0016491">
    <property type="term" value="F:oxidoreductase activity"/>
    <property type="evidence" value="ECO:0007669"/>
    <property type="project" value="UniProtKB-KW"/>
</dbReference>
<reference evidence="3 4" key="1">
    <citation type="submission" date="2018-03" db="EMBL/GenBank/DDBJ databases">
        <title>Rhodobacter blasticus.</title>
        <authorList>
            <person name="Meyer T.E."/>
            <person name="Miller S."/>
            <person name="Lodha T."/>
            <person name="Gandham S."/>
            <person name="Chintalapati S."/>
            <person name="Chintalapati V.R."/>
        </authorList>
    </citation>
    <scope>NUCLEOTIDE SEQUENCE [LARGE SCALE GENOMIC DNA]</scope>
    <source>
        <strain evidence="3 4">DSM 2131</strain>
    </source>
</reference>
<dbReference type="PANTHER" id="PTHR43639">
    <property type="entry name" value="OXIDOREDUCTASE, SHORT-CHAIN DEHYDROGENASE/REDUCTASE FAMILY (AFU_ORTHOLOGUE AFUA_5G02870)"/>
    <property type="match status" value="1"/>
</dbReference>
<dbReference type="PANTHER" id="PTHR43639:SF1">
    <property type="entry name" value="SHORT-CHAIN DEHYDROGENASE_REDUCTASE FAMILY PROTEIN"/>
    <property type="match status" value="1"/>
</dbReference>
<evidence type="ECO:0000256" key="2">
    <source>
        <dbReference type="ARBA" id="ARBA00023002"/>
    </source>
</evidence>
<dbReference type="InterPro" id="IPR036291">
    <property type="entry name" value="NAD(P)-bd_dom_sf"/>
</dbReference>
<accession>A0A2T4J6R1</accession>
<evidence type="ECO:0000256" key="1">
    <source>
        <dbReference type="ARBA" id="ARBA00006484"/>
    </source>
</evidence>
<keyword evidence="2" id="KW-0560">Oxidoreductase</keyword>
<dbReference type="Gene3D" id="3.40.50.720">
    <property type="entry name" value="NAD(P)-binding Rossmann-like Domain"/>
    <property type="match status" value="1"/>
</dbReference>
<dbReference type="FunFam" id="3.40.50.720:FF:000084">
    <property type="entry name" value="Short-chain dehydrogenase reductase"/>
    <property type="match status" value="1"/>
</dbReference>
<sequence>MSFSVSGKTAIVTGAANGLGLAIARHLVDKGANVMFADIDEARLEAEVGDEARAEGTVRMFAGDLTQKLTIVNLLSATHEAFDKVDILVNASRRALRADAMNPEEDGVEAMWQQNVMTALRMTQMTAKRMIQTAERNGTAGGGTERGAVIGSIINLSSIASSRVQPRLLAYSMAAAAIEQMTRTMAVVLAPQGIRVNAVSFGSMMSASLQAVLKEEPELRGRITAGTPLGRIAGPDELAETVQYLASDASSFVTGQVIPVDGGRGLLDVVAAPVF</sequence>
<dbReference type="PRINTS" id="PR00080">
    <property type="entry name" value="SDRFAMILY"/>
</dbReference>
<name>A0A2T4J6R1_FUSBL</name>
<dbReference type="EMBL" id="PZKE01000013">
    <property type="protein sequence ID" value="PTE13543.1"/>
    <property type="molecule type" value="Genomic_DNA"/>
</dbReference>
<dbReference type="PRINTS" id="PR00081">
    <property type="entry name" value="GDHRDH"/>
</dbReference>
<evidence type="ECO:0000313" key="3">
    <source>
        <dbReference type="EMBL" id="PTE13543.1"/>
    </source>
</evidence>
<gene>
    <name evidence="3" type="ORF">C5F44_13395</name>
</gene>
<organism evidence="3 4">
    <name type="scientific">Fuscovulum blasticum DSM 2131</name>
    <dbReference type="NCBI Taxonomy" id="1188250"/>
    <lineage>
        <taxon>Bacteria</taxon>
        <taxon>Pseudomonadati</taxon>
        <taxon>Pseudomonadota</taxon>
        <taxon>Alphaproteobacteria</taxon>
        <taxon>Rhodobacterales</taxon>
        <taxon>Paracoccaceae</taxon>
        <taxon>Pseudogemmobacter</taxon>
    </lineage>
</organism>
<dbReference type="SUPFAM" id="SSF51735">
    <property type="entry name" value="NAD(P)-binding Rossmann-fold domains"/>
    <property type="match status" value="1"/>
</dbReference>
<dbReference type="RefSeq" id="WP_107674044.1">
    <property type="nucleotide sequence ID" value="NZ_PZKE01000013.1"/>
</dbReference>
<protein>
    <submittedName>
        <fullName evidence="3">Oxidoreductase</fullName>
    </submittedName>
</protein>
<keyword evidence="4" id="KW-1185">Reference proteome</keyword>
<comment type="caution">
    <text evidence="3">The sequence shown here is derived from an EMBL/GenBank/DDBJ whole genome shotgun (WGS) entry which is preliminary data.</text>
</comment>
<dbReference type="Proteomes" id="UP000241362">
    <property type="component" value="Unassembled WGS sequence"/>
</dbReference>
<dbReference type="CDD" id="cd05233">
    <property type="entry name" value="SDR_c"/>
    <property type="match status" value="1"/>
</dbReference>
<dbReference type="Pfam" id="PF13561">
    <property type="entry name" value="adh_short_C2"/>
    <property type="match status" value="1"/>
</dbReference>
<dbReference type="InterPro" id="IPR002347">
    <property type="entry name" value="SDR_fam"/>
</dbReference>